<gene>
    <name evidence="2" type="ORF">D7S86_28550</name>
</gene>
<evidence type="ECO:0000256" key="1">
    <source>
        <dbReference type="ARBA" id="ARBA00022500"/>
    </source>
</evidence>
<dbReference type="AlphaFoldDB" id="A0A494X697"/>
<dbReference type="EMBL" id="RBZU01000025">
    <property type="protein sequence ID" value="RKP43766.1"/>
    <property type="molecule type" value="Genomic_DNA"/>
</dbReference>
<dbReference type="SUPFAM" id="SSF103039">
    <property type="entry name" value="CheC-like"/>
    <property type="match status" value="1"/>
</dbReference>
<dbReference type="CDD" id="cd17910">
    <property type="entry name" value="CheC_ClassII"/>
    <property type="match status" value="1"/>
</dbReference>
<comment type="caution">
    <text evidence="2">The sequence shown here is derived from an EMBL/GenBank/DDBJ whole genome shotgun (WGS) entry which is preliminary data.</text>
</comment>
<dbReference type="Gene3D" id="3.40.1550.10">
    <property type="entry name" value="CheC-like"/>
    <property type="match status" value="1"/>
</dbReference>
<keyword evidence="3" id="KW-1185">Reference proteome</keyword>
<dbReference type="Proteomes" id="UP000270342">
    <property type="component" value="Unassembled WGS sequence"/>
</dbReference>
<accession>A0A494X697</accession>
<proteinExistence type="predicted"/>
<reference evidence="2 3" key="1">
    <citation type="submission" date="2018-10" db="EMBL/GenBank/DDBJ databases">
        <title>Robbsia sp. DHC34, isolated from soil.</title>
        <authorList>
            <person name="Gao Z.-H."/>
            <person name="Qiu L.-H."/>
        </authorList>
    </citation>
    <scope>NUCLEOTIDE SEQUENCE [LARGE SCALE GENOMIC DNA]</scope>
    <source>
        <strain evidence="2 3">DHC34</strain>
    </source>
</reference>
<protein>
    <submittedName>
        <fullName evidence="2">Chemotaxis protein</fullName>
    </submittedName>
</protein>
<dbReference type="PANTHER" id="PTHR43484">
    <property type="match status" value="1"/>
</dbReference>
<dbReference type="InterPro" id="IPR051469">
    <property type="entry name" value="FliN/MopA/SpaO"/>
</dbReference>
<dbReference type="GO" id="GO:0006935">
    <property type="term" value="P:chemotaxis"/>
    <property type="evidence" value="ECO:0007669"/>
    <property type="project" value="UniProtKB-KW"/>
</dbReference>
<evidence type="ECO:0000313" key="2">
    <source>
        <dbReference type="EMBL" id="RKP43766.1"/>
    </source>
</evidence>
<sequence length="201" mass="21738">MVDCAFTEEQRDALQEVANVGMGQAGARLARLLNAFVALSVPRIRVIERAELLSALEDMTSFTGTVTAVRQGFKSDINGEAVVIFDGDGIREIAAAFSDEDENDETEVAYEAANILIGACLASVFEQLNCALTYSAPRLIGRNIPLEAVVQPDTLHWSAALLLEVNFALEGRSFRAHLVTLTADESIVRLRVALDDLLASI</sequence>
<evidence type="ECO:0000313" key="3">
    <source>
        <dbReference type="Proteomes" id="UP000270342"/>
    </source>
</evidence>
<dbReference type="OrthoDB" id="281471at2"/>
<name>A0A494X697_9BURK</name>
<dbReference type="InterPro" id="IPR028976">
    <property type="entry name" value="CheC-like_sf"/>
</dbReference>
<dbReference type="PANTHER" id="PTHR43484:SF1">
    <property type="entry name" value="FLAGELLAR MOTOR SWITCH PROTEIN FLIN"/>
    <property type="match status" value="1"/>
</dbReference>
<dbReference type="RefSeq" id="WP_121091517.1">
    <property type="nucleotide sequence ID" value="NZ_RBZU01000025.1"/>
</dbReference>
<keyword evidence="1" id="KW-0145">Chemotaxis</keyword>
<organism evidence="2 3">
    <name type="scientific">Pararobbsia silviterrae</name>
    <dbReference type="NCBI Taxonomy" id="1792498"/>
    <lineage>
        <taxon>Bacteria</taxon>
        <taxon>Pseudomonadati</taxon>
        <taxon>Pseudomonadota</taxon>
        <taxon>Betaproteobacteria</taxon>
        <taxon>Burkholderiales</taxon>
        <taxon>Burkholderiaceae</taxon>
        <taxon>Pararobbsia</taxon>
    </lineage>
</organism>